<dbReference type="Proteomes" id="UP000781932">
    <property type="component" value="Unassembled WGS sequence"/>
</dbReference>
<name>A0A9P6LIZ3_9PEZI</name>
<evidence type="ECO:0000313" key="2">
    <source>
        <dbReference type="Proteomes" id="UP000781932"/>
    </source>
</evidence>
<sequence>MCTIHIAKCPDCNHITSLTRHPCASTPRARLCHNNLTNTVTTYLLPGRCDACLTRTGPYHALPPSAAATPHALQSSFESLSSTLGQHYAARLRMVRRKLASGAGRFFGSGGRRESTRDGEAGRGRRFHLWRWTVEISQRESKRGF</sequence>
<reference evidence="1" key="2">
    <citation type="submission" date="2020-11" db="EMBL/GenBank/DDBJ databases">
        <title>Whole genome sequencing of Colletotrichum sp.</title>
        <authorList>
            <person name="Li H."/>
        </authorList>
    </citation>
    <scope>NUCLEOTIDE SEQUENCE</scope>
    <source>
        <strain evidence="1">CkLH20</strain>
    </source>
</reference>
<proteinExistence type="predicted"/>
<dbReference type="RefSeq" id="XP_038744619.1">
    <property type="nucleotide sequence ID" value="XM_038890141.1"/>
</dbReference>
<comment type="caution">
    <text evidence="1">The sequence shown here is derived from an EMBL/GenBank/DDBJ whole genome shotgun (WGS) entry which is preliminary data.</text>
</comment>
<dbReference type="GeneID" id="62163215"/>
<dbReference type="OrthoDB" id="4846610at2759"/>
<keyword evidence="2" id="KW-1185">Reference proteome</keyword>
<dbReference type="AlphaFoldDB" id="A0A9P6LIZ3"/>
<evidence type="ECO:0000313" key="1">
    <source>
        <dbReference type="EMBL" id="KAF9875158.1"/>
    </source>
</evidence>
<organism evidence="1 2">
    <name type="scientific">Colletotrichum karsti</name>
    <dbReference type="NCBI Taxonomy" id="1095194"/>
    <lineage>
        <taxon>Eukaryota</taxon>
        <taxon>Fungi</taxon>
        <taxon>Dikarya</taxon>
        <taxon>Ascomycota</taxon>
        <taxon>Pezizomycotina</taxon>
        <taxon>Sordariomycetes</taxon>
        <taxon>Hypocreomycetidae</taxon>
        <taxon>Glomerellales</taxon>
        <taxon>Glomerellaceae</taxon>
        <taxon>Colletotrichum</taxon>
        <taxon>Colletotrichum boninense species complex</taxon>
    </lineage>
</organism>
<protein>
    <submittedName>
        <fullName evidence="1">Uncharacterized protein</fullName>
    </submittedName>
</protein>
<reference evidence="1" key="1">
    <citation type="submission" date="2020-03" db="EMBL/GenBank/DDBJ databases">
        <authorList>
            <person name="He L."/>
        </authorList>
    </citation>
    <scope>NUCLEOTIDE SEQUENCE</scope>
    <source>
        <strain evidence="1">CkLH20</strain>
    </source>
</reference>
<gene>
    <name evidence="1" type="ORF">CkaCkLH20_07424</name>
</gene>
<accession>A0A9P6LIZ3</accession>
<dbReference type="EMBL" id="JAATWM020000023">
    <property type="protein sequence ID" value="KAF9875158.1"/>
    <property type="molecule type" value="Genomic_DNA"/>
</dbReference>